<feature type="transmembrane region" description="Helical" evidence="1">
    <location>
        <begin position="28"/>
        <end position="52"/>
    </location>
</feature>
<protein>
    <submittedName>
        <fullName evidence="2">Uncharacterized protein</fullName>
    </submittedName>
</protein>
<dbReference type="EMBL" id="JBJUIK010000002">
    <property type="protein sequence ID" value="KAL3534233.1"/>
    <property type="molecule type" value="Genomic_DNA"/>
</dbReference>
<gene>
    <name evidence="2" type="ORF">ACH5RR_002694</name>
</gene>
<evidence type="ECO:0000313" key="3">
    <source>
        <dbReference type="Proteomes" id="UP001630127"/>
    </source>
</evidence>
<keyword evidence="1" id="KW-1133">Transmembrane helix</keyword>
<dbReference type="AlphaFoldDB" id="A0ABD3ASP4"/>
<evidence type="ECO:0000256" key="1">
    <source>
        <dbReference type="SAM" id="Phobius"/>
    </source>
</evidence>
<evidence type="ECO:0000313" key="2">
    <source>
        <dbReference type="EMBL" id="KAL3534233.1"/>
    </source>
</evidence>
<sequence length="164" mass="19261">MVQWASRFQDLEEDQIQWVLDWTKWKDLVLYAMLYKFLPLPGVSGIIPYISFQLELGNNERDPKDRFIPICTLSYKKWIAEQCAPKPAYDKEKVLRDLEEKEFAGQYMEDIISRKMKKSGNVTEGPFALEATLPIVDFFDEPFVLDIPSFELDMPELVIIEFPE</sequence>
<comment type="caution">
    <text evidence="2">The sequence shown here is derived from an EMBL/GenBank/DDBJ whole genome shotgun (WGS) entry which is preliminary data.</text>
</comment>
<name>A0ABD3ASP4_9GENT</name>
<dbReference type="Proteomes" id="UP001630127">
    <property type="component" value="Unassembled WGS sequence"/>
</dbReference>
<keyword evidence="1" id="KW-0812">Transmembrane</keyword>
<reference evidence="2 3" key="1">
    <citation type="submission" date="2024-11" db="EMBL/GenBank/DDBJ databases">
        <title>A near-complete genome assembly of Cinchona calisaya.</title>
        <authorList>
            <person name="Lian D.C."/>
            <person name="Zhao X.W."/>
            <person name="Wei L."/>
        </authorList>
    </citation>
    <scope>NUCLEOTIDE SEQUENCE [LARGE SCALE GENOMIC DNA]</scope>
    <source>
        <tissue evidence="2">Nenye</tissue>
    </source>
</reference>
<accession>A0ABD3ASP4</accession>
<organism evidence="2 3">
    <name type="scientific">Cinchona calisaya</name>
    <dbReference type="NCBI Taxonomy" id="153742"/>
    <lineage>
        <taxon>Eukaryota</taxon>
        <taxon>Viridiplantae</taxon>
        <taxon>Streptophyta</taxon>
        <taxon>Embryophyta</taxon>
        <taxon>Tracheophyta</taxon>
        <taxon>Spermatophyta</taxon>
        <taxon>Magnoliopsida</taxon>
        <taxon>eudicotyledons</taxon>
        <taxon>Gunneridae</taxon>
        <taxon>Pentapetalae</taxon>
        <taxon>asterids</taxon>
        <taxon>lamiids</taxon>
        <taxon>Gentianales</taxon>
        <taxon>Rubiaceae</taxon>
        <taxon>Cinchonoideae</taxon>
        <taxon>Cinchoneae</taxon>
        <taxon>Cinchona</taxon>
    </lineage>
</organism>
<keyword evidence="1" id="KW-0472">Membrane</keyword>
<keyword evidence="3" id="KW-1185">Reference proteome</keyword>
<proteinExistence type="predicted"/>